<dbReference type="Gene3D" id="2.40.160.10">
    <property type="entry name" value="Porin"/>
    <property type="match status" value="1"/>
</dbReference>
<evidence type="ECO:0000313" key="5">
    <source>
        <dbReference type="Proteomes" id="UP000034071"/>
    </source>
</evidence>
<dbReference type="InterPro" id="IPR023614">
    <property type="entry name" value="Porin_dom_sf"/>
</dbReference>
<dbReference type="KEGG" id="kge:TQ33_1366"/>
<proteinExistence type="predicted"/>
<dbReference type="AlphaFoldDB" id="A0A0F6RCD8"/>
<dbReference type="HOGENOM" id="CLU_1473323_0_0_6"/>
<dbReference type="Pfam" id="PF13505">
    <property type="entry name" value="OMP_b-brl"/>
    <property type="match status" value="1"/>
</dbReference>
<keyword evidence="5" id="KW-1185">Reference proteome</keyword>
<name>A0A0F6RCD8_9GAMM</name>
<evidence type="ECO:0000256" key="2">
    <source>
        <dbReference type="SAM" id="SignalP"/>
    </source>
</evidence>
<feature type="chain" id="PRO_5002509328" description="Outer membrane protein beta-barrel domain-containing protein" evidence="2">
    <location>
        <begin position="21"/>
        <end position="195"/>
    </location>
</feature>
<dbReference type="EMBL" id="CP010975">
    <property type="protein sequence ID" value="AKE52318.1"/>
    <property type="molecule type" value="Genomic_DNA"/>
</dbReference>
<reference evidence="4 5" key="1">
    <citation type="submission" date="2015-02" db="EMBL/GenBank/DDBJ databases">
        <title>Complete genome sequence of Kangiella geojedonensis strain YCS-5T.</title>
        <authorList>
            <person name="Kim K.M."/>
        </authorList>
    </citation>
    <scope>NUCLEOTIDE SEQUENCE [LARGE SCALE GENOMIC DNA]</scope>
    <source>
        <strain evidence="4 5">YCS-5</strain>
    </source>
</reference>
<sequence>MKFKLMTAVVAATFAGSVAAKDVSYNNASIGWAQSQFDVDGGSDVDLDGISGGLSFDLAKNWYLKLDATKQSGEEAGIDLDMDLTTVNFGFNTAVSANTDFIAELGYARSDVEATFGGFTSSEDDNAANAVLGFRGMATDNFEWGASVQHMDFDDSLTFLNLEGRYFFTDTFSIGLEGKFESDVNIYALEARFDF</sequence>
<dbReference type="InterPro" id="IPR011250">
    <property type="entry name" value="OMP/PagP_B-barrel"/>
</dbReference>
<evidence type="ECO:0000259" key="3">
    <source>
        <dbReference type="Pfam" id="PF13505"/>
    </source>
</evidence>
<accession>A0A0F6RCD8</accession>
<dbReference type="InterPro" id="IPR027385">
    <property type="entry name" value="Beta-barrel_OMP"/>
</dbReference>
<feature type="domain" description="Outer membrane protein beta-barrel" evidence="3">
    <location>
        <begin position="9"/>
        <end position="180"/>
    </location>
</feature>
<evidence type="ECO:0000313" key="4">
    <source>
        <dbReference type="EMBL" id="AKE52318.1"/>
    </source>
</evidence>
<keyword evidence="1 2" id="KW-0732">Signal</keyword>
<dbReference type="Proteomes" id="UP000034071">
    <property type="component" value="Chromosome"/>
</dbReference>
<dbReference type="STRING" id="914150.TQ33_1366"/>
<dbReference type="RefSeq" id="WP_046561403.1">
    <property type="nucleotide sequence ID" value="NZ_CP010975.1"/>
</dbReference>
<evidence type="ECO:0000256" key="1">
    <source>
        <dbReference type="ARBA" id="ARBA00022729"/>
    </source>
</evidence>
<dbReference type="OrthoDB" id="5730472at2"/>
<feature type="signal peptide" evidence="2">
    <location>
        <begin position="1"/>
        <end position="20"/>
    </location>
</feature>
<gene>
    <name evidence="4" type="ORF">TQ33_1366</name>
</gene>
<protein>
    <recommendedName>
        <fullName evidence="3">Outer membrane protein beta-barrel domain-containing protein</fullName>
    </recommendedName>
</protein>
<organism evidence="4 5">
    <name type="scientific">Kangiella geojedonensis</name>
    <dbReference type="NCBI Taxonomy" id="914150"/>
    <lineage>
        <taxon>Bacteria</taxon>
        <taxon>Pseudomonadati</taxon>
        <taxon>Pseudomonadota</taxon>
        <taxon>Gammaproteobacteria</taxon>
        <taxon>Kangiellales</taxon>
        <taxon>Kangiellaceae</taxon>
        <taxon>Kangiella</taxon>
    </lineage>
</organism>
<dbReference type="SUPFAM" id="SSF56925">
    <property type="entry name" value="OMPA-like"/>
    <property type="match status" value="1"/>
</dbReference>